<feature type="transmembrane region" description="Helical" evidence="1">
    <location>
        <begin position="6"/>
        <end position="22"/>
    </location>
</feature>
<protein>
    <submittedName>
        <fullName evidence="2">Uncharacterized protein</fullName>
    </submittedName>
</protein>
<evidence type="ECO:0000256" key="1">
    <source>
        <dbReference type="SAM" id="Phobius"/>
    </source>
</evidence>
<evidence type="ECO:0000313" key="3">
    <source>
        <dbReference type="Proteomes" id="UP000028623"/>
    </source>
</evidence>
<organism evidence="2 3">
    <name type="scientific">Epilithonimonas lactis</name>
    <dbReference type="NCBI Taxonomy" id="421072"/>
    <lineage>
        <taxon>Bacteria</taxon>
        <taxon>Pseudomonadati</taxon>
        <taxon>Bacteroidota</taxon>
        <taxon>Flavobacteriia</taxon>
        <taxon>Flavobacteriales</taxon>
        <taxon>Weeksellaceae</taxon>
        <taxon>Chryseobacterium group</taxon>
        <taxon>Epilithonimonas</taxon>
    </lineage>
</organism>
<keyword evidence="1" id="KW-0812">Transmembrane</keyword>
<gene>
    <name evidence="2" type="ORF">IO89_20400</name>
</gene>
<keyword evidence="3" id="KW-1185">Reference proteome</keyword>
<dbReference type="AlphaFoldDB" id="A0A085B5R9"/>
<proteinExistence type="predicted"/>
<reference evidence="2 3" key="1">
    <citation type="submission" date="2014-07" db="EMBL/GenBank/DDBJ databases">
        <title>Epilithonimonas lactis LMG 22401 Genome.</title>
        <authorList>
            <person name="Pipes S.E."/>
            <person name="Stropko S.J."/>
        </authorList>
    </citation>
    <scope>NUCLEOTIDE SEQUENCE [LARGE SCALE GENOMIC DNA]</scope>
    <source>
        <strain evidence="2 3">LMG 24401</strain>
    </source>
</reference>
<comment type="caution">
    <text evidence="2">The sequence shown here is derived from an EMBL/GenBank/DDBJ whole genome shotgun (WGS) entry which is preliminary data.</text>
</comment>
<evidence type="ECO:0000313" key="2">
    <source>
        <dbReference type="EMBL" id="KFC17814.1"/>
    </source>
</evidence>
<name>A0A085B5R9_9FLAO</name>
<sequence length="138" mass="16000">MRTTIFSILAIFFVVIIFIFYIDSGVNNDKFIIQDIKAGFDGIVLKKVSVRSNDLLTHIKIKSKTKDTLVFIGQNINNIKMDDSIYKPAGTPFLFIKSRRQTKRINYSLIPSRLLYSDDFEASWKDSCKTTWKHIVQQ</sequence>
<keyword evidence="1" id="KW-1133">Transmembrane helix</keyword>
<dbReference type="Proteomes" id="UP000028623">
    <property type="component" value="Unassembled WGS sequence"/>
</dbReference>
<accession>A0A085B5R9</accession>
<keyword evidence="1" id="KW-0472">Membrane</keyword>
<dbReference type="EMBL" id="JPLY01000014">
    <property type="protein sequence ID" value="KFC17814.1"/>
    <property type="molecule type" value="Genomic_DNA"/>
</dbReference>
<dbReference type="eggNOG" id="ENOG502ZSRE">
    <property type="taxonomic scope" value="Bacteria"/>
</dbReference>